<dbReference type="Gene3D" id="1.20.1640.10">
    <property type="entry name" value="Multidrug efflux transporter AcrB transmembrane domain"/>
    <property type="match status" value="1"/>
</dbReference>
<feature type="transmembrane region" description="Helical" evidence="7">
    <location>
        <begin position="42"/>
        <end position="60"/>
    </location>
</feature>
<evidence type="ECO:0000256" key="1">
    <source>
        <dbReference type="ARBA" id="ARBA00004651"/>
    </source>
</evidence>
<feature type="transmembrane region" description="Helical" evidence="7">
    <location>
        <begin position="138"/>
        <end position="159"/>
    </location>
</feature>
<name>A0A1I5L540_9ACTN</name>
<dbReference type="EMBL" id="FOVH01000010">
    <property type="protein sequence ID" value="SFO92328.1"/>
    <property type="molecule type" value="Genomic_DNA"/>
</dbReference>
<feature type="domain" description="Membrane transport protein MMPL" evidence="8">
    <location>
        <begin position="84"/>
        <end position="151"/>
    </location>
</feature>
<protein>
    <submittedName>
        <fullName evidence="9">MMPL family protein</fullName>
    </submittedName>
</protein>
<evidence type="ECO:0000313" key="9">
    <source>
        <dbReference type="EMBL" id="SFO92328.1"/>
    </source>
</evidence>
<evidence type="ECO:0000256" key="2">
    <source>
        <dbReference type="ARBA" id="ARBA00010157"/>
    </source>
</evidence>
<dbReference type="PANTHER" id="PTHR33406:SF6">
    <property type="entry name" value="MEMBRANE PROTEIN YDGH-RELATED"/>
    <property type="match status" value="1"/>
</dbReference>
<evidence type="ECO:0000256" key="5">
    <source>
        <dbReference type="ARBA" id="ARBA00022989"/>
    </source>
</evidence>
<dbReference type="InterPro" id="IPR050545">
    <property type="entry name" value="Mycobact_MmpL"/>
</dbReference>
<keyword evidence="4 7" id="KW-0812">Transmembrane</keyword>
<keyword evidence="6 7" id="KW-0472">Membrane</keyword>
<keyword evidence="10" id="KW-1185">Reference proteome</keyword>
<dbReference type="InterPro" id="IPR004869">
    <property type="entry name" value="MMPL_dom"/>
</dbReference>
<evidence type="ECO:0000256" key="6">
    <source>
        <dbReference type="ARBA" id="ARBA00023136"/>
    </source>
</evidence>
<accession>A0A1I5L540</accession>
<gene>
    <name evidence="9" type="ORF">SAMN04489713_110253</name>
</gene>
<evidence type="ECO:0000256" key="4">
    <source>
        <dbReference type="ARBA" id="ARBA00022692"/>
    </source>
</evidence>
<evidence type="ECO:0000259" key="8">
    <source>
        <dbReference type="Pfam" id="PF03176"/>
    </source>
</evidence>
<dbReference type="AlphaFoldDB" id="A0A1I5L540"/>
<dbReference type="STRING" id="1993.SAMN04489713_110253"/>
<dbReference type="PANTHER" id="PTHR33406">
    <property type="entry name" value="MEMBRANE PROTEIN MJ1562-RELATED"/>
    <property type="match status" value="1"/>
</dbReference>
<evidence type="ECO:0000256" key="7">
    <source>
        <dbReference type="SAM" id="Phobius"/>
    </source>
</evidence>
<dbReference type="RefSeq" id="WP_218163766.1">
    <property type="nucleotide sequence ID" value="NZ_FOVH01000010.1"/>
</dbReference>
<evidence type="ECO:0000256" key="3">
    <source>
        <dbReference type="ARBA" id="ARBA00022475"/>
    </source>
</evidence>
<keyword evidence="3" id="KW-1003">Cell membrane</keyword>
<dbReference type="Pfam" id="PF03176">
    <property type="entry name" value="MMPL"/>
    <property type="match status" value="1"/>
</dbReference>
<comment type="subcellular location">
    <subcellularLocation>
        <location evidence="1">Cell membrane</location>
        <topology evidence="1">Multi-pass membrane protein</topology>
    </subcellularLocation>
</comment>
<reference evidence="9 10" key="1">
    <citation type="submission" date="2016-10" db="EMBL/GenBank/DDBJ databases">
        <authorList>
            <person name="de Groot N.N."/>
        </authorList>
    </citation>
    <scope>NUCLEOTIDE SEQUENCE [LARGE SCALE GENOMIC DNA]</scope>
    <source>
        <strain evidence="9 10">DSM 43067</strain>
    </source>
</reference>
<dbReference type="SUPFAM" id="SSF82866">
    <property type="entry name" value="Multidrug efflux transporter AcrB transmembrane domain"/>
    <property type="match status" value="1"/>
</dbReference>
<organism evidence="9 10">
    <name type="scientific">Actinomadura madurae</name>
    <dbReference type="NCBI Taxonomy" id="1993"/>
    <lineage>
        <taxon>Bacteria</taxon>
        <taxon>Bacillati</taxon>
        <taxon>Actinomycetota</taxon>
        <taxon>Actinomycetes</taxon>
        <taxon>Streptosporangiales</taxon>
        <taxon>Thermomonosporaceae</taxon>
        <taxon>Actinomadura</taxon>
    </lineage>
</organism>
<dbReference type="InParanoid" id="A0A1I5L540"/>
<dbReference type="Proteomes" id="UP000183413">
    <property type="component" value="Unassembled WGS sequence"/>
</dbReference>
<feature type="transmembrane region" description="Helical" evidence="7">
    <location>
        <begin position="105"/>
        <end position="126"/>
    </location>
</feature>
<dbReference type="GO" id="GO:0005886">
    <property type="term" value="C:plasma membrane"/>
    <property type="evidence" value="ECO:0007669"/>
    <property type="project" value="UniProtKB-SubCell"/>
</dbReference>
<evidence type="ECO:0000313" key="10">
    <source>
        <dbReference type="Proteomes" id="UP000183413"/>
    </source>
</evidence>
<keyword evidence="5 7" id="KW-1133">Transmembrane helix</keyword>
<proteinExistence type="inferred from homology"/>
<comment type="similarity">
    <text evidence="2">Belongs to the resistance-nodulation-cell division (RND) (TC 2.A.6) family. MmpL subfamily.</text>
</comment>
<sequence length="186" mass="20073">MAAVPRRAAYWPTKPRPGETASAGAGVWRRIAGLVDRRPRRVWSLSLIGLLACAAFAPTLNSKGVPLDEVFVNDAPSVAAQKTLSAALVFEHLFGFTGTDASVPLYGFVFLVALGVDYNIFLMSRVREESHRHGVRRGVLLGLTSTGGVITSLLVPALVRDAGPRIWWPSSLSRHPDPSDPPDPPR</sequence>